<dbReference type="InterPro" id="IPR012337">
    <property type="entry name" value="RNaseH-like_sf"/>
</dbReference>
<reference evidence="3" key="1">
    <citation type="submission" date="2025-08" db="UniProtKB">
        <authorList>
            <consortium name="RefSeq"/>
        </authorList>
    </citation>
    <scope>IDENTIFICATION</scope>
    <source>
        <tissue evidence="3">Thorax and Abdomen</tissue>
    </source>
</reference>
<dbReference type="SUPFAM" id="SSF53098">
    <property type="entry name" value="Ribonuclease H-like"/>
    <property type="match status" value="1"/>
</dbReference>
<dbReference type="Gene3D" id="3.30.420.10">
    <property type="entry name" value="Ribonuclease H-like superfamily/Ribonuclease H"/>
    <property type="match status" value="1"/>
</dbReference>
<dbReference type="InterPro" id="IPR001584">
    <property type="entry name" value="Integrase_cat-core"/>
</dbReference>
<sequence length="127" mass="15063">MKTVLVQGHVPKHLHVNQSKEFHNKEFTALMTHHGINMHSTFSNLKASICERFNRKLKNKMWKQFTLRGSYKWLDNLPKLIESDNNTKHRTIRIKPKNVMAANEKQLYRSVYKPRQINRSNIPTVIL</sequence>
<organism evidence="2 3">
    <name type="scientific">Neodiprion lecontei</name>
    <name type="common">Redheaded pine sawfly</name>
    <dbReference type="NCBI Taxonomy" id="441921"/>
    <lineage>
        <taxon>Eukaryota</taxon>
        <taxon>Metazoa</taxon>
        <taxon>Ecdysozoa</taxon>
        <taxon>Arthropoda</taxon>
        <taxon>Hexapoda</taxon>
        <taxon>Insecta</taxon>
        <taxon>Pterygota</taxon>
        <taxon>Neoptera</taxon>
        <taxon>Endopterygota</taxon>
        <taxon>Hymenoptera</taxon>
        <taxon>Tenthredinoidea</taxon>
        <taxon>Diprionidae</taxon>
        <taxon>Diprioninae</taxon>
        <taxon>Neodiprion</taxon>
    </lineage>
</organism>
<evidence type="ECO:0000313" key="3">
    <source>
        <dbReference type="RefSeq" id="XP_046600011.1"/>
    </source>
</evidence>
<feature type="domain" description="Integrase catalytic" evidence="1">
    <location>
        <begin position="1"/>
        <end position="104"/>
    </location>
</feature>
<evidence type="ECO:0000313" key="2">
    <source>
        <dbReference type="Proteomes" id="UP000829291"/>
    </source>
</evidence>
<dbReference type="Proteomes" id="UP000829291">
    <property type="component" value="Chromosome 6"/>
</dbReference>
<accession>A0ABM3GIA9</accession>
<protein>
    <submittedName>
        <fullName evidence="3">Uncharacterized protein LOC124295166</fullName>
    </submittedName>
</protein>
<keyword evidence="2" id="KW-1185">Reference proteome</keyword>
<dbReference type="RefSeq" id="XP_046600011.1">
    <property type="nucleotide sequence ID" value="XM_046744055.1"/>
</dbReference>
<gene>
    <name evidence="3" type="primary">LOC124295166</name>
</gene>
<dbReference type="PROSITE" id="PS50994">
    <property type="entry name" value="INTEGRASE"/>
    <property type="match status" value="1"/>
</dbReference>
<evidence type="ECO:0000259" key="1">
    <source>
        <dbReference type="PROSITE" id="PS50994"/>
    </source>
</evidence>
<dbReference type="PANTHER" id="PTHR46585:SF1">
    <property type="entry name" value="CHROMO DOMAIN-CONTAINING PROTEIN"/>
    <property type="match status" value="1"/>
</dbReference>
<dbReference type="PANTHER" id="PTHR46585">
    <property type="entry name" value="INTEGRASE CORE DOMAIN CONTAINING PROTEIN"/>
    <property type="match status" value="1"/>
</dbReference>
<name>A0ABM3GIA9_NEOLC</name>
<dbReference type="InterPro" id="IPR036397">
    <property type="entry name" value="RNaseH_sf"/>
</dbReference>
<dbReference type="GeneID" id="124295166"/>
<proteinExistence type="predicted"/>